<dbReference type="InterPro" id="IPR025877">
    <property type="entry name" value="MobA-like_NTP_Trfase"/>
</dbReference>
<dbReference type="Pfam" id="PF12804">
    <property type="entry name" value="NTP_transf_3"/>
    <property type="match status" value="1"/>
</dbReference>
<feature type="region of interest" description="Disordered" evidence="2">
    <location>
        <begin position="195"/>
        <end position="218"/>
    </location>
</feature>
<dbReference type="Gene3D" id="3.90.550.10">
    <property type="entry name" value="Spore Coat Polysaccharide Biosynthesis Protein SpsA, Chain A"/>
    <property type="match status" value="1"/>
</dbReference>
<reference evidence="4 5" key="1">
    <citation type="submission" date="2021-07" db="EMBL/GenBank/DDBJ databases">
        <title>Actinomadura sp. PM05-2 isolated from lichen.</title>
        <authorList>
            <person name="Somphong A."/>
            <person name="Phongsopitanun W."/>
            <person name="Tanasupawat S."/>
            <person name="Peongsungnone V."/>
        </authorList>
    </citation>
    <scope>NUCLEOTIDE SEQUENCE [LARGE SCALE GENOMIC DNA]</scope>
    <source>
        <strain evidence="4 5">PM05-2</strain>
    </source>
</reference>
<evidence type="ECO:0000313" key="5">
    <source>
        <dbReference type="Proteomes" id="UP000774570"/>
    </source>
</evidence>
<sequence>MATPDAPPGARPGPYDAVVLAGGAARRFGGGDKPGAPVAGRPLIEWVADAVPGAGRLIVVGPPRAALPHAVAVREDPPGAGPVPALRAGLAEVGAPWLALLAADLPFLRPAHVAALRAAARHADGAVLVDAGGREQWLAGCWRTAALAAALAAYDGASLHGVLAPLGPVRVAPPPGERPAWFDCDTPEALAGADRLARARVDPRGDDGRAPAGPGEGN</sequence>
<dbReference type="SUPFAM" id="SSF53448">
    <property type="entry name" value="Nucleotide-diphospho-sugar transferases"/>
    <property type="match status" value="1"/>
</dbReference>
<dbReference type="EMBL" id="JAIBOA010000007">
    <property type="protein sequence ID" value="MBW8483340.1"/>
    <property type="molecule type" value="Genomic_DNA"/>
</dbReference>
<evidence type="ECO:0000313" key="4">
    <source>
        <dbReference type="EMBL" id="MBW8483340.1"/>
    </source>
</evidence>
<comment type="caution">
    <text evidence="4">The sequence shown here is derived from an EMBL/GenBank/DDBJ whole genome shotgun (WGS) entry which is preliminary data.</text>
</comment>
<gene>
    <name evidence="4" type="ORF">K1Y72_13225</name>
</gene>
<keyword evidence="5" id="KW-1185">Reference proteome</keyword>
<accession>A0ABS7FT05</accession>
<name>A0ABS7FT05_9ACTN</name>
<evidence type="ECO:0000259" key="3">
    <source>
        <dbReference type="Pfam" id="PF12804"/>
    </source>
</evidence>
<feature type="domain" description="MobA-like NTP transferase" evidence="3">
    <location>
        <begin position="17"/>
        <end position="163"/>
    </location>
</feature>
<organism evidence="4 5">
    <name type="scientific">Actinomadura parmotrematis</name>
    <dbReference type="NCBI Taxonomy" id="2864039"/>
    <lineage>
        <taxon>Bacteria</taxon>
        <taxon>Bacillati</taxon>
        <taxon>Actinomycetota</taxon>
        <taxon>Actinomycetes</taxon>
        <taxon>Streptosporangiales</taxon>
        <taxon>Thermomonosporaceae</taxon>
        <taxon>Actinomadura</taxon>
    </lineage>
</organism>
<dbReference type="RefSeq" id="WP_220166509.1">
    <property type="nucleotide sequence ID" value="NZ_JAIBOA010000007.1"/>
</dbReference>
<protein>
    <submittedName>
        <fullName evidence="4">NTP transferase domain-containing protein</fullName>
    </submittedName>
</protein>
<dbReference type="PANTHER" id="PTHR19136:SF81">
    <property type="entry name" value="MOLYBDENUM COFACTOR GUANYLYLTRANSFERASE"/>
    <property type="match status" value="1"/>
</dbReference>
<proteinExistence type="predicted"/>
<keyword evidence="1 4" id="KW-0808">Transferase</keyword>
<dbReference type="Proteomes" id="UP000774570">
    <property type="component" value="Unassembled WGS sequence"/>
</dbReference>
<evidence type="ECO:0000256" key="2">
    <source>
        <dbReference type="SAM" id="MobiDB-lite"/>
    </source>
</evidence>
<dbReference type="InterPro" id="IPR029044">
    <property type="entry name" value="Nucleotide-diphossugar_trans"/>
</dbReference>
<dbReference type="GO" id="GO:0016740">
    <property type="term" value="F:transferase activity"/>
    <property type="evidence" value="ECO:0007669"/>
    <property type="project" value="UniProtKB-KW"/>
</dbReference>
<dbReference type="PANTHER" id="PTHR19136">
    <property type="entry name" value="MOLYBDENUM COFACTOR GUANYLYLTRANSFERASE"/>
    <property type="match status" value="1"/>
</dbReference>
<feature type="compositionally biased region" description="Basic and acidic residues" evidence="2">
    <location>
        <begin position="195"/>
        <end position="209"/>
    </location>
</feature>
<evidence type="ECO:0000256" key="1">
    <source>
        <dbReference type="ARBA" id="ARBA00022679"/>
    </source>
</evidence>